<dbReference type="EMBL" id="CAADFM010000348">
    <property type="protein sequence ID" value="VFK22520.1"/>
    <property type="molecule type" value="Genomic_DNA"/>
</dbReference>
<accession>A0A450Y159</accession>
<evidence type="ECO:0000313" key="2">
    <source>
        <dbReference type="EMBL" id="VFK35256.1"/>
    </source>
</evidence>
<proteinExistence type="predicted"/>
<dbReference type="EMBL" id="CAADFP010000351">
    <property type="protein sequence ID" value="VFK35256.1"/>
    <property type="molecule type" value="Genomic_DNA"/>
</dbReference>
<dbReference type="AlphaFoldDB" id="A0A450Y159"/>
<sequence length="230" mass="26108">MLWLEEEDGIPQGNPTYMVDYAYRIRCHSLPVEHAYPLAEAIATVLPWFKSEPDVGIHSIHVAESGNGWARPTGNGNDFNSLLHLSRRTRLILRLPRDLIEKAKDIEGVTLDIDNNTLVVENGREKPLRASSTIFARYVATGDYDNETRFVDYLVDQFERMNIHVRKLLCGREHIIPTPKAPIHTRSVLVAELKPEESLRLQQNGIGPFRQLGCGLFIPHKDIAPVVQKK</sequence>
<dbReference type="InterPro" id="IPR014174">
    <property type="entry name" value="CRISPR-assoc_prot_Cas6/Cmx6"/>
</dbReference>
<protein>
    <submittedName>
        <fullName evidence="2">CRISPR-associated protein Cas6, subtype MYXAN</fullName>
    </submittedName>
</protein>
<organism evidence="2">
    <name type="scientific">Candidatus Kentrum sp. LPFa</name>
    <dbReference type="NCBI Taxonomy" id="2126335"/>
    <lineage>
        <taxon>Bacteria</taxon>
        <taxon>Pseudomonadati</taxon>
        <taxon>Pseudomonadota</taxon>
        <taxon>Gammaproteobacteria</taxon>
        <taxon>Candidatus Kentrum</taxon>
    </lineage>
</organism>
<gene>
    <name evidence="1" type="ORF">BECKLPF1236A_GA0070988_103482</name>
    <name evidence="2" type="ORF">BECKLPF1236C_GA0070990_103512</name>
</gene>
<dbReference type="NCBIfam" id="TIGR02807">
    <property type="entry name" value="cas6_cmx6"/>
    <property type="match status" value="1"/>
</dbReference>
<name>A0A450Y159_9GAMM</name>
<reference evidence="2" key="1">
    <citation type="submission" date="2019-02" db="EMBL/GenBank/DDBJ databases">
        <authorList>
            <person name="Gruber-Vodicka R. H."/>
            <person name="Seah K. B. B."/>
        </authorList>
    </citation>
    <scope>NUCLEOTIDE SEQUENCE</scope>
    <source>
        <strain evidence="1">BECK_S312</strain>
        <strain evidence="2">BECK_S426</strain>
    </source>
</reference>
<evidence type="ECO:0000313" key="1">
    <source>
        <dbReference type="EMBL" id="VFK22520.1"/>
    </source>
</evidence>
<dbReference type="Pfam" id="PF09559">
    <property type="entry name" value="Cas6"/>
    <property type="match status" value="1"/>
</dbReference>